<keyword evidence="2 3" id="KW-0408">Iron</keyword>
<dbReference type="PRINTS" id="PR00385">
    <property type="entry name" value="P450"/>
</dbReference>
<proteinExistence type="inferred from homology"/>
<dbReference type="GO" id="GO:0016705">
    <property type="term" value="F:oxidoreductase activity, acting on paired donors, with incorporation or reduction of molecular oxygen"/>
    <property type="evidence" value="ECO:0007669"/>
    <property type="project" value="InterPro"/>
</dbReference>
<dbReference type="Proteomes" id="UP000585474">
    <property type="component" value="Unassembled WGS sequence"/>
</dbReference>
<keyword evidence="5" id="KW-1185">Reference proteome</keyword>
<dbReference type="Gene3D" id="1.10.630.10">
    <property type="entry name" value="Cytochrome P450"/>
    <property type="match status" value="1"/>
</dbReference>
<dbReference type="InterPro" id="IPR001128">
    <property type="entry name" value="Cyt_P450"/>
</dbReference>
<dbReference type="GO" id="GO:0020037">
    <property type="term" value="F:heme binding"/>
    <property type="evidence" value="ECO:0007669"/>
    <property type="project" value="InterPro"/>
</dbReference>
<evidence type="ECO:0000256" key="3">
    <source>
        <dbReference type="RuleBase" id="RU000461"/>
    </source>
</evidence>
<dbReference type="GO" id="GO:0004497">
    <property type="term" value="F:monooxygenase activity"/>
    <property type="evidence" value="ECO:0007669"/>
    <property type="project" value="UniProtKB-KW"/>
</dbReference>
<dbReference type="SUPFAM" id="SSF48264">
    <property type="entry name" value="Cytochrome P450"/>
    <property type="match status" value="1"/>
</dbReference>
<comment type="cofactor">
    <cofactor evidence="2">
        <name>heme</name>
        <dbReference type="ChEBI" id="CHEBI:30413"/>
    </cofactor>
</comment>
<comment type="caution">
    <text evidence="4">The sequence shown here is derived from an EMBL/GenBank/DDBJ whole genome shotgun (WGS) entry which is preliminary data.</text>
</comment>
<dbReference type="GO" id="GO:0005506">
    <property type="term" value="F:iron ion binding"/>
    <property type="evidence" value="ECO:0007669"/>
    <property type="project" value="InterPro"/>
</dbReference>
<evidence type="ECO:0000313" key="5">
    <source>
        <dbReference type="Proteomes" id="UP000585474"/>
    </source>
</evidence>
<dbReference type="AlphaFoldDB" id="A0A7J0FUR6"/>
<dbReference type="EMBL" id="BJWL01000015">
    <property type="protein sequence ID" value="GFZ01920.1"/>
    <property type="molecule type" value="Genomic_DNA"/>
</dbReference>
<dbReference type="PROSITE" id="PS00086">
    <property type="entry name" value="CYTOCHROME_P450"/>
    <property type="match status" value="1"/>
</dbReference>
<gene>
    <name evidence="4" type="ORF">Acr_15g0005290</name>
</gene>
<dbReference type="PRINTS" id="PR00463">
    <property type="entry name" value="EP450I"/>
</dbReference>
<dbReference type="PANTHER" id="PTHR47951:SF7">
    <property type="entry name" value="FLAVONOID 3',5'-HYDROXYLASE-LIKE ISOFORM X1"/>
    <property type="match status" value="1"/>
</dbReference>
<feature type="binding site" description="axial binding residue" evidence="2">
    <location>
        <position position="458"/>
    </location>
    <ligand>
        <name>heme</name>
        <dbReference type="ChEBI" id="CHEBI:30413"/>
    </ligand>
    <ligandPart>
        <name>Fe</name>
        <dbReference type="ChEBI" id="CHEBI:18248"/>
    </ligandPart>
</feature>
<dbReference type="PANTHER" id="PTHR47951">
    <property type="entry name" value="OS08G0547900 PROTEIN"/>
    <property type="match status" value="1"/>
</dbReference>
<dbReference type="FunFam" id="1.10.630.10:FF:000207">
    <property type="entry name" value="Putative cytochrome P450 superfamily protein"/>
    <property type="match status" value="1"/>
</dbReference>
<protein>
    <submittedName>
        <fullName evidence="4">Cytochrome P450, family 706, subfamily A, polypeptide 5</fullName>
    </submittedName>
</protein>
<keyword evidence="1 3" id="KW-0560">Oxidoreductase</keyword>
<keyword evidence="3" id="KW-0503">Monooxygenase</keyword>
<keyword evidence="2 3" id="KW-0479">Metal-binding</keyword>
<dbReference type="Pfam" id="PF00067">
    <property type="entry name" value="p450"/>
    <property type="match status" value="1"/>
</dbReference>
<dbReference type="InterPro" id="IPR036396">
    <property type="entry name" value="Cyt_P450_sf"/>
</dbReference>
<organism evidence="4 5">
    <name type="scientific">Actinidia rufa</name>
    <dbReference type="NCBI Taxonomy" id="165716"/>
    <lineage>
        <taxon>Eukaryota</taxon>
        <taxon>Viridiplantae</taxon>
        <taxon>Streptophyta</taxon>
        <taxon>Embryophyta</taxon>
        <taxon>Tracheophyta</taxon>
        <taxon>Spermatophyta</taxon>
        <taxon>Magnoliopsida</taxon>
        <taxon>eudicotyledons</taxon>
        <taxon>Gunneridae</taxon>
        <taxon>Pentapetalae</taxon>
        <taxon>asterids</taxon>
        <taxon>Ericales</taxon>
        <taxon>Actinidiaceae</taxon>
        <taxon>Actinidia</taxon>
    </lineage>
</organism>
<sequence>MKKRRKMSVVRHFSRSQFSYWPFSGTDGCFVKPSKGIVAYPVPPGPRGLPIVGYLPFLRTNLHEQFTELVHQYGPIYQLWLGQKRCVVLSSPSLTKEVVRDQDMVFSNRDMHIAALVFTNGGLDIAWAPQGSYWRTMRKVFVRDMMSNSSLEASYNIRKDEVLKAIREVHSKIGTPVDIAEINFLTEMNVIMNMLWGSTVDSQKAQGVGIELQAVISKIIELLTTLNMSDFFPVIARFDIQGVAREMERLRVWVERILDSIIDARTKMSTSERAEAFKNKQKKDFLQILLELKEQEDTGITITMEHIKAFFMDIVTAGTDTSATIVEWVMAEIMHKPEVMKKVQEELSDVIGTNNTVEEPHLPKLHYLDAVVKETFRLHPPLPFLLPKRPDKSCIVGGYTIPKDTRVLLNVWAMQRDPEVWDSPLEFKPERFLGEASKWDYNGNNFQYLPFGSGRRVCAGLPLAEKMIMHFLASLLHSFNWSLPEGEEVDLSETFGIVMKKKTPLVAIPTQR</sequence>
<reference evidence="4 5" key="1">
    <citation type="submission" date="2019-07" db="EMBL/GenBank/DDBJ databases">
        <title>De Novo Assembly of kiwifruit Actinidia rufa.</title>
        <authorList>
            <person name="Sugita-Konishi S."/>
            <person name="Sato K."/>
            <person name="Mori E."/>
            <person name="Abe Y."/>
            <person name="Kisaki G."/>
            <person name="Hamano K."/>
            <person name="Suezawa K."/>
            <person name="Otani M."/>
            <person name="Fukuda T."/>
            <person name="Manabe T."/>
            <person name="Gomi K."/>
            <person name="Tabuchi M."/>
            <person name="Akimitsu K."/>
            <person name="Kataoka I."/>
        </authorList>
    </citation>
    <scope>NUCLEOTIDE SEQUENCE [LARGE SCALE GENOMIC DNA]</scope>
    <source>
        <strain evidence="5">cv. Fuchu</strain>
    </source>
</reference>
<accession>A0A7J0FUR6</accession>
<evidence type="ECO:0000313" key="4">
    <source>
        <dbReference type="EMBL" id="GFZ01920.1"/>
    </source>
</evidence>
<comment type="similarity">
    <text evidence="3">Belongs to the cytochrome P450 family.</text>
</comment>
<name>A0A7J0FUR6_9ERIC</name>
<dbReference type="InterPro" id="IPR002401">
    <property type="entry name" value="Cyt_P450_E_grp-I"/>
</dbReference>
<keyword evidence="2 3" id="KW-0349">Heme</keyword>
<evidence type="ECO:0000256" key="1">
    <source>
        <dbReference type="ARBA" id="ARBA00023002"/>
    </source>
</evidence>
<dbReference type="InterPro" id="IPR017972">
    <property type="entry name" value="Cyt_P450_CS"/>
</dbReference>
<evidence type="ECO:0000256" key="2">
    <source>
        <dbReference type="PIRSR" id="PIRSR602401-1"/>
    </source>
</evidence>
<dbReference type="OrthoDB" id="2789670at2759"/>